<feature type="binding site" description="axial binding residue" evidence="13">
    <location>
        <position position="446"/>
    </location>
    <ligand>
        <name>heme</name>
        <dbReference type="ChEBI" id="CHEBI:30413"/>
    </ligand>
    <ligandPart>
        <name>Fe</name>
        <dbReference type="ChEBI" id="CHEBI:18248"/>
    </ligandPart>
</feature>
<keyword evidence="12 15" id="KW-0472">Membrane</keyword>
<proteinExistence type="inferred from homology"/>
<dbReference type="Pfam" id="PF00067">
    <property type="entry name" value="p450"/>
    <property type="match status" value="1"/>
</dbReference>
<evidence type="ECO:0000256" key="13">
    <source>
        <dbReference type="PIRSR" id="PIRSR602401-1"/>
    </source>
</evidence>
<dbReference type="InterPro" id="IPR036396">
    <property type="entry name" value="Cyt_P450_sf"/>
</dbReference>
<keyword evidence="10 13" id="KW-0408">Iron</keyword>
<comment type="subcellular location">
    <subcellularLocation>
        <location evidence="3">Endoplasmic reticulum membrane</location>
        <topology evidence="3">Peripheral membrane protein</topology>
    </subcellularLocation>
    <subcellularLocation>
        <location evidence="2">Microsome membrane</location>
        <topology evidence="2">Peripheral membrane protein</topology>
    </subcellularLocation>
</comment>
<dbReference type="GO" id="GO:0016705">
    <property type="term" value="F:oxidoreductase activity, acting on paired donors, with incorporation or reduction of molecular oxygen"/>
    <property type="evidence" value="ECO:0007669"/>
    <property type="project" value="InterPro"/>
</dbReference>
<accession>A0A1Y1KCH3</accession>
<evidence type="ECO:0000313" key="16">
    <source>
        <dbReference type="EMBL" id="JAV59242.1"/>
    </source>
</evidence>
<dbReference type="InterPro" id="IPR001128">
    <property type="entry name" value="Cyt_P450"/>
</dbReference>
<reference evidence="16" key="1">
    <citation type="journal article" date="2016" name="Sci. Rep.">
        <title>Molecular characterization of firefly nuptial gifts: a multi-omics approach sheds light on postcopulatory sexual selection.</title>
        <authorList>
            <person name="Al-Wathiqui N."/>
            <person name="Fallon T.R."/>
            <person name="South A."/>
            <person name="Weng J.K."/>
            <person name="Lewis S.M."/>
        </authorList>
    </citation>
    <scope>NUCLEOTIDE SEQUENCE</scope>
</reference>
<dbReference type="InterPro" id="IPR017972">
    <property type="entry name" value="Cyt_P450_CS"/>
</dbReference>
<keyword evidence="7" id="KW-0256">Endoplasmic reticulum</keyword>
<dbReference type="EMBL" id="GEZM01086568">
    <property type="protein sequence ID" value="JAV59242.1"/>
    <property type="molecule type" value="Transcribed_RNA"/>
</dbReference>
<keyword evidence="5 13" id="KW-0349">Heme</keyword>
<evidence type="ECO:0000256" key="4">
    <source>
        <dbReference type="ARBA" id="ARBA00010617"/>
    </source>
</evidence>
<keyword evidence="9 14" id="KW-0560">Oxidoreductase</keyword>
<comment type="cofactor">
    <cofactor evidence="1 13">
        <name>heme</name>
        <dbReference type="ChEBI" id="CHEBI:30413"/>
    </cofactor>
</comment>
<dbReference type="InterPro" id="IPR002401">
    <property type="entry name" value="Cyt_P450_E_grp-I"/>
</dbReference>
<comment type="similarity">
    <text evidence="4 14">Belongs to the cytochrome P450 family.</text>
</comment>
<dbReference type="GO" id="GO:0005506">
    <property type="term" value="F:iron ion binding"/>
    <property type="evidence" value="ECO:0007669"/>
    <property type="project" value="InterPro"/>
</dbReference>
<evidence type="ECO:0000256" key="15">
    <source>
        <dbReference type="SAM" id="Phobius"/>
    </source>
</evidence>
<dbReference type="GO" id="GO:0020037">
    <property type="term" value="F:heme binding"/>
    <property type="evidence" value="ECO:0007669"/>
    <property type="project" value="InterPro"/>
</dbReference>
<evidence type="ECO:0000256" key="7">
    <source>
        <dbReference type="ARBA" id="ARBA00022824"/>
    </source>
</evidence>
<dbReference type="CDD" id="cd11056">
    <property type="entry name" value="CYP6-like"/>
    <property type="match status" value="1"/>
</dbReference>
<evidence type="ECO:0000256" key="12">
    <source>
        <dbReference type="ARBA" id="ARBA00023136"/>
    </source>
</evidence>
<keyword evidence="6 13" id="KW-0479">Metal-binding</keyword>
<evidence type="ECO:0000256" key="1">
    <source>
        <dbReference type="ARBA" id="ARBA00001971"/>
    </source>
</evidence>
<keyword evidence="11 14" id="KW-0503">Monooxygenase</keyword>
<dbReference type="FunFam" id="1.10.630.10:FF:000042">
    <property type="entry name" value="Cytochrome P450"/>
    <property type="match status" value="1"/>
</dbReference>
<dbReference type="AlphaFoldDB" id="A0A1Y1KCH3"/>
<evidence type="ECO:0000256" key="9">
    <source>
        <dbReference type="ARBA" id="ARBA00023002"/>
    </source>
</evidence>
<dbReference type="PANTHER" id="PTHR24292">
    <property type="entry name" value="CYTOCHROME P450"/>
    <property type="match status" value="1"/>
</dbReference>
<evidence type="ECO:0000256" key="11">
    <source>
        <dbReference type="ARBA" id="ARBA00023033"/>
    </source>
</evidence>
<feature type="transmembrane region" description="Helical" evidence="15">
    <location>
        <begin position="12"/>
        <end position="29"/>
    </location>
</feature>
<evidence type="ECO:0000256" key="3">
    <source>
        <dbReference type="ARBA" id="ARBA00004406"/>
    </source>
</evidence>
<sequence>MATIFNCACADFLAVVIACVIGLITFFKWRFKYWERKGLPYIRPSFPFGTMQNPLRPKANFGLTIKGQYAESKQKGLRHVGLFTFTKPTYLAIDLEYVRNVLSSDFEHFVDRGVYSNEKDDPLSANLAALRGAKWKKLRAKLTPTFTSGKMKMMFPLLVECGRQMVEAMCTEEPIDIKDWLGRFGTDVIGSCAFGIDCNSFKEPNSEFRVTGKRAFMWTKWESARNFLAFSNPNLALKLGIRTIPAEVSNVFQKLVREAVEMREKSGVKRGDFLQVLLDLKNSTDEEEQPHLSITEMTAQAFLFFVAGFETSSSTLSFCLFELAQHQDMQEKVREEIESVLGTHNELTYEAIKELKYMRQVIDETLRKYPPLPHLVRRCVKDYKVPGTNLTIEKGTAVTVSVYGIHYDPDYYPNPEQFDPERFSAENKPTIKPFTYLPFGEGPRMCIGLRFGLMQVAVGLALLLKNFRFTLSEKTKVPLKYNANSIILSVVGDIWLKVHKIQ</sequence>
<evidence type="ECO:0000256" key="2">
    <source>
        <dbReference type="ARBA" id="ARBA00004174"/>
    </source>
</evidence>
<dbReference type="GO" id="GO:0005789">
    <property type="term" value="C:endoplasmic reticulum membrane"/>
    <property type="evidence" value="ECO:0007669"/>
    <property type="project" value="UniProtKB-SubCell"/>
</dbReference>
<keyword evidence="15" id="KW-1133">Transmembrane helix</keyword>
<evidence type="ECO:0000256" key="14">
    <source>
        <dbReference type="RuleBase" id="RU000461"/>
    </source>
</evidence>
<dbReference type="GO" id="GO:0004497">
    <property type="term" value="F:monooxygenase activity"/>
    <property type="evidence" value="ECO:0007669"/>
    <property type="project" value="UniProtKB-KW"/>
</dbReference>
<evidence type="ECO:0000256" key="5">
    <source>
        <dbReference type="ARBA" id="ARBA00022617"/>
    </source>
</evidence>
<evidence type="ECO:0008006" key="17">
    <source>
        <dbReference type="Google" id="ProtNLM"/>
    </source>
</evidence>
<dbReference type="SUPFAM" id="SSF48264">
    <property type="entry name" value="Cytochrome P450"/>
    <property type="match status" value="1"/>
</dbReference>
<dbReference type="PANTHER" id="PTHR24292:SF100">
    <property type="entry name" value="CYTOCHROME P450 6A16, ISOFORM B-RELATED"/>
    <property type="match status" value="1"/>
</dbReference>
<name>A0A1Y1KCH3_PHOPY</name>
<dbReference type="PRINTS" id="PR00463">
    <property type="entry name" value="EP450I"/>
</dbReference>
<dbReference type="InterPro" id="IPR050476">
    <property type="entry name" value="Insect_CytP450_Detox"/>
</dbReference>
<evidence type="ECO:0000256" key="8">
    <source>
        <dbReference type="ARBA" id="ARBA00022848"/>
    </source>
</evidence>
<dbReference type="PROSITE" id="PS00086">
    <property type="entry name" value="CYTOCHROME_P450"/>
    <property type="match status" value="1"/>
</dbReference>
<keyword evidence="15" id="KW-0812">Transmembrane</keyword>
<organism evidence="16">
    <name type="scientific">Photinus pyralis</name>
    <name type="common">Common eastern firefly</name>
    <name type="synonym">Lampyris pyralis</name>
    <dbReference type="NCBI Taxonomy" id="7054"/>
    <lineage>
        <taxon>Eukaryota</taxon>
        <taxon>Metazoa</taxon>
        <taxon>Ecdysozoa</taxon>
        <taxon>Arthropoda</taxon>
        <taxon>Hexapoda</taxon>
        <taxon>Insecta</taxon>
        <taxon>Pterygota</taxon>
        <taxon>Neoptera</taxon>
        <taxon>Endopterygota</taxon>
        <taxon>Coleoptera</taxon>
        <taxon>Polyphaga</taxon>
        <taxon>Elateriformia</taxon>
        <taxon>Elateroidea</taxon>
        <taxon>Lampyridae</taxon>
        <taxon>Lampyrinae</taxon>
        <taxon>Photinus</taxon>
    </lineage>
</organism>
<keyword evidence="8" id="KW-0492">Microsome</keyword>
<protein>
    <recommendedName>
        <fullName evidence="17">Cytochrome P450</fullName>
    </recommendedName>
</protein>
<dbReference type="Gene3D" id="1.10.630.10">
    <property type="entry name" value="Cytochrome P450"/>
    <property type="match status" value="1"/>
</dbReference>
<evidence type="ECO:0000256" key="6">
    <source>
        <dbReference type="ARBA" id="ARBA00022723"/>
    </source>
</evidence>
<dbReference type="PRINTS" id="PR00385">
    <property type="entry name" value="P450"/>
</dbReference>
<evidence type="ECO:0000256" key="10">
    <source>
        <dbReference type="ARBA" id="ARBA00023004"/>
    </source>
</evidence>